<comment type="caution">
    <text evidence="2">The sequence shown here is derived from an EMBL/GenBank/DDBJ whole genome shotgun (WGS) entry which is preliminary data.</text>
</comment>
<reference evidence="2 3" key="1">
    <citation type="submission" date="2020-08" db="EMBL/GenBank/DDBJ databases">
        <title>Genome public.</title>
        <authorList>
            <person name="Liu C."/>
            <person name="Sun Q."/>
        </authorList>
    </citation>
    <scope>NUCLEOTIDE SEQUENCE [LARGE SCALE GENOMIC DNA]</scope>
    <source>
        <strain evidence="2 3">New-7</strain>
    </source>
</reference>
<dbReference type="Proteomes" id="UP000636891">
    <property type="component" value="Unassembled WGS sequence"/>
</dbReference>
<feature type="chain" id="PRO_5045281852" description="Outer membrane protein beta-barrel domain-containing protein" evidence="1">
    <location>
        <begin position="27"/>
        <end position="241"/>
    </location>
</feature>
<dbReference type="EMBL" id="JACOOK010000005">
    <property type="protein sequence ID" value="MBC5617312.1"/>
    <property type="molecule type" value="Genomic_DNA"/>
</dbReference>
<evidence type="ECO:0000256" key="1">
    <source>
        <dbReference type="SAM" id="SignalP"/>
    </source>
</evidence>
<dbReference type="SUPFAM" id="SSF56935">
    <property type="entry name" value="Porins"/>
    <property type="match status" value="1"/>
</dbReference>
<evidence type="ECO:0000313" key="3">
    <source>
        <dbReference type="Proteomes" id="UP000636891"/>
    </source>
</evidence>
<sequence length="241" mass="25996">MKKNLSIVRMMLAAIVFSTCAPSLKAQSGVVVNVGADLVSGYVWRGVYQIGSGASVQPSLGLAYKGFSIGAWGSTSLREGFKELDLSAGYSVGGFSVGVTDYWWAGQGAPFYSDYLNTHLFEGTLGYHFGKKFPLHVSWSTMFAGNLDKVDGERKFSTYIELGYDFRIKGVDLTCAVGVAPWDAPAWLTPRWGDKGFQVSNISLKASKTVRITDSYSLPVFVQAVASPATDDASLVFGISF</sequence>
<name>A0ABR7CNQ7_9BACT</name>
<organism evidence="2 3">
    <name type="scientific">Alistipes hominis</name>
    <dbReference type="NCBI Taxonomy" id="2763015"/>
    <lineage>
        <taxon>Bacteria</taxon>
        <taxon>Pseudomonadati</taxon>
        <taxon>Bacteroidota</taxon>
        <taxon>Bacteroidia</taxon>
        <taxon>Bacteroidales</taxon>
        <taxon>Rikenellaceae</taxon>
        <taxon>Alistipes</taxon>
    </lineage>
</organism>
<gene>
    <name evidence="2" type="ORF">H8S08_09845</name>
</gene>
<protein>
    <recommendedName>
        <fullName evidence="4">Outer membrane protein beta-barrel domain-containing protein</fullName>
    </recommendedName>
</protein>
<keyword evidence="1" id="KW-0732">Signal</keyword>
<accession>A0ABR7CNQ7</accession>
<proteinExistence type="predicted"/>
<feature type="signal peptide" evidence="1">
    <location>
        <begin position="1"/>
        <end position="26"/>
    </location>
</feature>
<dbReference type="InterPro" id="IPR010239">
    <property type="entry name" value="CHP02001"/>
</dbReference>
<evidence type="ECO:0000313" key="2">
    <source>
        <dbReference type="EMBL" id="MBC5617312.1"/>
    </source>
</evidence>
<keyword evidence="3" id="KW-1185">Reference proteome</keyword>
<evidence type="ECO:0008006" key="4">
    <source>
        <dbReference type="Google" id="ProtNLM"/>
    </source>
</evidence>
<dbReference type="Pfam" id="PF09694">
    <property type="entry name" value="Gcw_chp"/>
    <property type="match status" value="1"/>
</dbReference>
<dbReference type="RefSeq" id="WP_118457223.1">
    <property type="nucleotide sequence ID" value="NZ_JACOOK010000005.1"/>
</dbReference>